<organism evidence="2 3">
    <name type="scientific">Nocardioides phosphati</name>
    <dbReference type="NCBI Taxonomy" id="1867775"/>
    <lineage>
        <taxon>Bacteria</taxon>
        <taxon>Bacillati</taxon>
        <taxon>Actinomycetota</taxon>
        <taxon>Actinomycetes</taxon>
        <taxon>Propionibacteriales</taxon>
        <taxon>Nocardioidaceae</taxon>
        <taxon>Nocardioides</taxon>
    </lineage>
</organism>
<gene>
    <name evidence="2" type="ORF">GCM10011584_33080</name>
</gene>
<dbReference type="RefSeq" id="WP_188785144.1">
    <property type="nucleotide sequence ID" value="NZ_BMNI01000014.1"/>
</dbReference>
<evidence type="ECO:0000313" key="2">
    <source>
        <dbReference type="EMBL" id="GGO93724.1"/>
    </source>
</evidence>
<feature type="signal peptide" evidence="1">
    <location>
        <begin position="1"/>
        <end position="30"/>
    </location>
</feature>
<comment type="caution">
    <text evidence="2">The sequence shown here is derived from an EMBL/GenBank/DDBJ whole genome shotgun (WGS) entry which is preliminary data.</text>
</comment>
<proteinExistence type="predicted"/>
<reference evidence="3" key="1">
    <citation type="journal article" date="2019" name="Int. J. Syst. Evol. Microbiol.">
        <title>The Global Catalogue of Microorganisms (GCM) 10K type strain sequencing project: providing services to taxonomists for standard genome sequencing and annotation.</title>
        <authorList>
            <consortium name="The Broad Institute Genomics Platform"/>
            <consortium name="The Broad Institute Genome Sequencing Center for Infectious Disease"/>
            <person name="Wu L."/>
            <person name="Ma J."/>
        </authorList>
    </citation>
    <scope>NUCLEOTIDE SEQUENCE [LARGE SCALE GENOMIC DNA]</scope>
    <source>
        <strain evidence="3">CGMCC 4.7371</strain>
    </source>
</reference>
<keyword evidence="3" id="KW-1185">Reference proteome</keyword>
<dbReference type="EMBL" id="BMNI01000014">
    <property type="protein sequence ID" value="GGO93724.1"/>
    <property type="molecule type" value="Genomic_DNA"/>
</dbReference>
<evidence type="ECO:0000313" key="3">
    <source>
        <dbReference type="Proteomes" id="UP000655410"/>
    </source>
</evidence>
<dbReference type="Proteomes" id="UP000655410">
    <property type="component" value="Unassembled WGS sequence"/>
</dbReference>
<keyword evidence="1" id="KW-0732">Signal</keyword>
<accession>A0ABQ2NJ90</accession>
<evidence type="ECO:0000256" key="1">
    <source>
        <dbReference type="SAM" id="SignalP"/>
    </source>
</evidence>
<sequence length="205" mass="21779">MDGSTWRLRVGAFVVVLATVGLGLQAPAHAADAPVADPASLTEDPITDPPVPALEDQPSQYVLADSTAEAAAILDALASGGSASINAASVQYGPCVLYPSVVYLRASSGYGAVGAKPYTKCSVAVTSIHHETTLKYKWALWWRSKGPYTGTNYGAASYTSYNVEYWCKSSESTTWAGTTWGSILYRGNTYYARVYQGQQQLKCGA</sequence>
<feature type="chain" id="PRO_5046455162" evidence="1">
    <location>
        <begin position="31"/>
        <end position="205"/>
    </location>
</feature>
<name>A0ABQ2NJ90_9ACTN</name>
<protein>
    <submittedName>
        <fullName evidence="2">Uncharacterized protein</fullName>
    </submittedName>
</protein>